<evidence type="ECO:0000259" key="3">
    <source>
        <dbReference type="PROSITE" id="PS50053"/>
    </source>
</evidence>
<comment type="similarity">
    <text evidence="1">Belongs to the ubiquitin family. SUMO subfamily.</text>
</comment>
<evidence type="ECO:0000313" key="5">
    <source>
        <dbReference type="WBParaSite" id="MhA1_Contig1569.frz3.gene5"/>
    </source>
</evidence>
<protein>
    <submittedName>
        <fullName evidence="5">Ubiquitin-like domain-containing protein</fullName>
    </submittedName>
</protein>
<reference evidence="5" key="1">
    <citation type="submission" date="2016-11" db="UniProtKB">
        <authorList>
            <consortium name="WormBaseParasite"/>
        </authorList>
    </citation>
    <scope>IDENTIFICATION</scope>
</reference>
<evidence type="ECO:0000256" key="1">
    <source>
        <dbReference type="ARBA" id="ARBA00009185"/>
    </source>
</evidence>
<keyword evidence="2" id="KW-0175">Coiled coil</keyword>
<dbReference type="PROSITE" id="PS50053">
    <property type="entry name" value="UBIQUITIN_2"/>
    <property type="match status" value="1"/>
</dbReference>
<accession>A0A1I8B8P2</accession>
<dbReference type="AlphaFoldDB" id="A0A1I8B8P2"/>
<dbReference type="Proteomes" id="UP000095281">
    <property type="component" value="Unplaced"/>
</dbReference>
<dbReference type="Gene3D" id="3.10.20.90">
    <property type="entry name" value="Phosphatidylinositol 3-kinase Catalytic Subunit, Chain A, domain 1"/>
    <property type="match status" value="1"/>
</dbReference>
<dbReference type="Pfam" id="PF00240">
    <property type="entry name" value="ubiquitin"/>
    <property type="match status" value="1"/>
</dbReference>
<proteinExistence type="inferred from homology"/>
<evidence type="ECO:0000313" key="4">
    <source>
        <dbReference type="Proteomes" id="UP000095281"/>
    </source>
</evidence>
<feature type="domain" description="Ubiquitin-like" evidence="3">
    <location>
        <begin position="149"/>
        <end position="221"/>
    </location>
</feature>
<name>A0A1I8B8P2_MELHA</name>
<organism evidence="4 5">
    <name type="scientific">Meloidogyne hapla</name>
    <name type="common">Root-knot nematode worm</name>
    <dbReference type="NCBI Taxonomy" id="6305"/>
    <lineage>
        <taxon>Eukaryota</taxon>
        <taxon>Metazoa</taxon>
        <taxon>Ecdysozoa</taxon>
        <taxon>Nematoda</taxon>
        <taxon>Chromadorea</taxon>
        <taxon>Rhabditida</taxon>
        <taxon>Tylenchina</taxon>
        <taxon>Tylenchomorpha</taxon>
        <taxon>Tylenchoidea</taxon>
        <taxon>Meloidogynidae</taxon>
        <taxon>Meloidogyninae</taxon>
        <taxon>Meloidogyne</taxon>
    </lineage>
</organism>
<dbReference type="InterPro" id="IPR029071">
    <property type="entry name" value="Ubiquitin-like_domsf"/>
</dbReference>
<dbReference type="InterPro" id="IPR000626">
    <property type="entry name" value="Ubiquitin-like_dom"/>
</dbReference>
<dbReference type="WBParaSite" id="MhA1_Contig1569.frz3.gene5">
    <property type="protein sequence ID" value="MhA1_Contig1569.frz3.gene5"/>
    <property type="gene ID" value="MhA1_Contig1569.frz3.gene5"/>
</dbReference>
<dbReference type="PANTHER" id="PTHR10562">
    <property type="entry name" value="SMALL UBIQUITIN-RELATED MODIFIER"/>
    <property type="match status" value="1"/>
</dbReference>
<evidence type="ECO:0000256" key="2">
    <source>
        <dbReference type="SAM" id="Coils"/>
    </source>
</evidence>
<feature type="coiled-coil region" evidence="2">
    <location>
        <begin position="16"/>
        <end position="81"/>
    </location>
</feature>
<keyword evidence="4" id="KW-1185">Reference proteome</keyword>
<dbReference type="SUPFAM" id="SSF54236">
    <property type="entry name" value="Ubiquitin-like"/>
    <property type="match status" value="1"/>
</dbReference>
<sequence length="221" mass="26227">MVEGNNNKRRNTVISRNKQDQYIRELELENKKLETKVKELEDDTEKMEEKINTLEQNSTEHVALMNKNTQLKNQIEEITESFEILIDSFEIFKEEFTKNFKKLDNQLFIARDCINDDQGENQFEVDYTQQYRYNDNSDYSISNYHPPSEYIKIKFVDQNDFEVPFRVQYGTNMGKLKKAYAEHNGVSVNTYRFLFNGIRVTDDDTPNILRMKEGDSLKAIL</sequence>